<proteinExistence type="predicted"/>
<dbReference type="PROSITE" id="PS00191">
    <property type="entry name" value="CYTOCHROME_B5_1"/>
    <property type="match status" value="1"/>
</dbReference>
<keyword evidence="4" id="KW-0812">Transmembrane</keyword>
<dbReference type="STRING" id="1245745.A0A0A2VFK5"/>
<keyword evidence="5" id="KW-0479">Metal-binding</keyword>
<dbReference type="eggNOG" id="KOG3095">
    <property type="taxonomic scope" value="Eukaryota"/>
</dbReference>
<keyword evidence="3" id="KW-0349">Heme</keyword>
<evidence type="ECO:0000259" key="14">
    <source>
        <dbReference type="PROSITE" id="PS50255"/>
    </source>
</evidence>
<keyword evidence="9" id="KW-0472">Membrane</keyword>
<organism evidence="16 17">
    <name type="scientific">Beauveria bassiana D1-5</name>
    <dbReference type="NCBI Taxonomy" id="1245745"/>
    <lineage>
        <taxon>Eukaryota</taxon>
        <taxon>Fungi</taxon>
        <taxon>Dikarya</taxon>
        <taxon>Ascomycota</taxon>
        <taxon>Pezizomycotina</taxon>
        <taxon>Sordariomycetes</taxon>
        <taxon>Hypocreomycetidae</taxon>
        <taxon>Hypocreales</taxon>
        <taxon>Cordycipitaceae</taxon>
        <taxon>Beauveria</taxon>
    </lineage>
</organism>
<dbReference type="PANTHER" id="PTHR12716">
    <property type="entry name" value="TRANSCRIPTION INITIATION FACTOR IIE, BETA SUBUNIT"/>
    <property type="match status" value="1"/>
</dbReference>
<dbReference type="SUPFAM" id="SSF55856">
    <property type="entry name" value="Cytochrome b5-like heme/steroid binding domain"/>
    <property type="match status" value="1"/>
</dbReference>
<gene>
    <name evidence="16" type="ORF">BBAD15_g9830</name>
</gene>
<feature type="region of interest" description="Disordered" evidence="13">
    <location>
        <begin position="455"/>
        <end position="506"/>
    </location>
</feature>
<feature type="domain" description="Cytochrome b5 heme-binding" evidence="14">
    <location>
        <begin position="4"/>
        <end position="80"/>
    </location>
</feature>
<dbReference type="GO" id="GO:0005673">
    <property type="term" value="C:transcription factor TFIIE complex"/>
    <property type="evidence" value="ECO:0007669"/>
    <property type="project" value="InterPro"/>
</dbReference>
<dbReference type="InterPro" id="IPR003166">
    <property type="entry name" value="TFIIE_bsu_DNA-bd"/>
</dbReference>
<dbReference type="Proteomes" id="UP000030106">
    <property type="component" value="Unassembled WGS sequence"/>
</dbReference>
<evidence type="ECO:0000256" key="2">
    <source>
        <dbReference type="ARBA" id="ARBA00004370"/>
    </source>
</evidence>
<feature type="compositionally biased region" description="Low complexity" evidence="13">
    <location>
        <begin position="237"/>
        <end position="259"/>
    </location>
</feature>
<sequence length="506" mass="55531">MSEVKEFSFQDVAEHNTKKDCFLVVHDKVYDCSKFIDEHPGGEEVILDVAGQDASEAFEDVGHSDEARESLDELLVGTLKRQPGDPAPRATPAAKTANNGNADSTGLGIGLYGIVLIGGILGYAGYQTAHAQLMLRLRASLLMVEFQLPTKVSVLLATPYLTTPAFIGCQHRFSSPFIDRLAHRTHKGNHRQQDAAAARGHPPVVAMSSYLEKQSAAFKGTLASAASKLSNPMSVKAAALAPPSPSPSAASDGATPTPTAKRKREAHPEVYSQPQLTGYGVDVKSHMKFAVDFLKARGASKSMKDIIDHLSVRNTSDEHKQQLAEGLRGHPRVEWRPDTSLSEQTWQTGTYSYRAVVPGVTDATSLLAFLQRKTDASSLAVRDLKDGWPDCEDTLARLEAEHKILVTRTNRENFPRHVWLDDASLHHAIQPEFQALWRRVQIPSVDDMHRKLTNASLKPTSEDPRKIAAAAGNKPKAQKKRASKRGGKQTNVHMTHLLQDYSNLRR</sequence>
<evidence type="ECO:0000256" key="7">
    <source>
        <dbReference type="ARBA" id="ARBA00023015"/>
    </source>
</evidence>
<comment type="caution">
    <text evidence="16">The sequence shown here is derived from an EMBL/GenBank/DDBJ whole genome shotgun (WGS) entry which is preliminary data.</text>
</comment>
<reference evidence="16 17" key="1">
    <citation type="submission" date="2012-10" db="EMBL/GenBank/DDBJ databases">
        <title>Genome sequencing and analysis of entomopathogenic fungi Beauveria bassiana D1-5.</title>
        <authorList>
            <person name="Li Q."/>
            <person name="Wang L."/>
            <person name="Zhang Z."/>
            <person name="Wang Q."/>
            <person name="Ren J."/>
            <person name="Wang M."/>
            <person name="Xu W."/>
            <person name="Wang J."/>
            <person name="Lu Y."/>
            <person name="Du Q."/>
            <person name="Sun Z."/>
        </authorList>
    </citation>
    <scope>NUCLEOTIDE SEQUENCE [LARGE SCALE GENOMIC DNA]</scope>
    <source>
        <strain evidence="16 17">D1-5</strain>
    </source>
</reference>
<evidence type="ECO:0000256" key="3">
    <source>
        <dbReference type="ARBA" id="ARBA00022617"/>
    </source>
</evidence>
<dbReference type="PROSITE" id="PS50255">
    <property type="entry name" value="CYTOCHROME_B5_2"/>
    <property type="match status" value="1"/>
</dbReference>
<dbReference type="Pfam" id="PF00173">
    <property type="entry name" value="Cyt-b5"/>
    <property type="match status" value="1"/>
</dbReference>
<dbReference type="SMART" id="SM01117">
    <property type="entry name" value="Cyt-b5"/>
    <property type="match status" value="1"/>
</dbReference>
<evidence type="ECO:0000256" key="4">
    <source>
        <dbReference type="ARBA" id="ARBA00022692"/>
    </source>
</evidence>
<evidence type="ECO:0000256" key="12">
    <source>
        <dbReference type="ARBA" id="ARBA00025581"/>
    </source>
</evidence>
<dbReference type="Pfam" id="PF18121">
    <property type="entry name" value="TFA2_Winged_2"/>
    <property type="match status" value="1"/>
</dbReference>
<dbReference type="PRINTS" id="PR00363">
    <property type="entry name" value="CYTOCHROMEB5"/>
</dbReference>
<dbReference type="Gene3D" id="3.10.120.10">
    <property type="entry name" value="Cytochrome b5-like heme/steroid binding domain"/>
    <property type="match status" value="1"/>
</dbReference>
<evidence type="ECO:0000256" key="11">
    <source>
        <dbReference type="ARBA" id="ARBA00023242"/>
    </source>
</evidence>
<keyword evidence="6" id="KW-0408">Iron</keyword>
<feature type="compositionally biased region" description="Basic residues" evidence="13">
    <location>
        <begin position="476"/>
        <end position="487"/>
    </location>
</feature>
<dbReference type="EMBL" id="ANFO01000997">
    <property type="protein sequence ID" value="KGQ04925.1"/>
    <property type="molecule type" value="Genomic_DNA"/>
</dbReference>
<dbReference type="GO" id="GO:0001097">
    <property type="term" value="F:TFIIH-class transcription factor complex binding"/>
    <property type="evidence" value="ECO:0007669"/>
    <property type="project" value="TreeGrafter"/>
</dbReference>
<dbReference type="AlphaFoldDB" id="A0A0A2VFK5"/>
<evidence type="ECO:0000259" key="15">
    <source>
        <dbReference type="PROSITE" id="PS51351"/>
    </source>
</evidence>
<dbReference type="HOGENOM" id="CLU_538586_0_0_1"/>
<accession>A0A0A2VFK5</accession>
<dbReference type="InterPro" id="IPR016656">
    <property type="entry name" value="TFIIE-bsu"/>
</dbReference>
<dbReference type="InterPro" id="IPR040501">
    <property type="entry name" value="TFA2_Winged_2"/>
</dbReference>
<keyword evidence="10" id="KW-0804">Transcription</keyword>
<comment type="function">
    <text evidence="12">Recruits TFIIH to the initiation complex and stimulates the RNA polymerase II C-terminal domain kinase and DNA-dependent ATPase activities of TFIIH. Both TFIIH and TFIIE are required for promoter clearance by RNA polymerase.</text>
</comment>
<dbReference type="InterPro" id="IPR054600">
    <property type="entry name" value="TFA2_E-tether"/>
</dbReference>
<protein>
    <submittedName>
        <fullName evidence="16">Putative cytochrome b5</fullName>
    </submittedName>
</protein>
<evidence type="ECO:0000256" key="13">
    <source>
        <dbReference type="SAM" id="MobiDB-lite"/>
    </source>
</evidence>
<dbReference type="GO" id="GO:0016020">
    <property type="term" value="C:membrane"/>
    <property type="evidence" value="ECO:0007669"/>
    <property type="project" value="UniProtKB-SubCell"/>
</dbReference>
<evidence type="ECO:0000256" key="1">
    <source>
        <dbReference type="ARBA" id="ARBA00004123"/>
    </source>
</evidence>
<keyword evidence="11" id="KW-0539">Nucleus</keyword>
<evidence type="ECO:0000256" key="9">
    <source>
        <dbReference type="ARBA" id="ARBA00023136"/>
    </source>
</evidence>
<evidence type="ECO:0000313" key="17">
    <source>
        <dbReference type="Proteomes" id="UP000030106"/>
    </source>
</evidence>
<dbReference type="PROSITE" id="PS51351">
    <property type="entry name" value="TFIIE_BETA_C"/>
    <property type="match status" value="1"/>
</dbReference>
<dbReference type="InterPro" id="IPR001199">
    <property type="entry name" value="Cyt_B5-like_heme/steroid-bd"/>
</dbReference>
<comment type="subcellular location">
    <subcellularLocation>
        <location evidence="2">Membrane</location>
    </subcellularLocation>
    <subcellularLocation>
        <location evidence="1">Nucleus</location>
    </subcellularLocation>
</comment>
<dbReference type="Pfam" id="PF02186">
    <property type="entry name" value="TFIIE_beta"/>
    <property type="match status" value="1"/>
</dbReference>
<evidence type="ECO:0000256" key="5">
    <source>
        <dbReference type="ARBA" id="ARBA00022723"/>
    </source>
</evidence>
<name>A0A0A2VFK5_BEABA</name>
<dbReference type="GO" id="GO:0020037">
    <property type="term" value="F:heme binding"/>
    <property type="evidence" value="ECO:0007669"/>
    <property type="project" value="InterPro"/>
</dbReference>
<feature type="region of interest" description="Disordered" evidence="13">
    <location>
        <begin position="237"/>
        <end position="273"/>
    </location>
</feature>
<evidence type="ECO:0000256" key="10">
    <source>
        <dbReference type="ARBA" id="ARBA00023163"/>
    </source>
</evidence>
<dbReference type="InterPro" id="IPR018506">
    <property type="entry name" value="Cyt_B5_heme-BS"/>
</dbReference>
<evidence type="ECO:0000256" key="6">
    <source>
        <dbReference type="ARBA" id="ARBA00023004"/>
    </source>
</evidence>
<keyword evidence="7" id="KW-0805">Transcription regulation</keyword>
<dbReference type="GO" id="GO:0046872">
    <property type="term" value="F:metal ion binding"/>
    <property type="evidence" value="ECO:0007669"/>
    <property type="project" value="UniProtKB-KW"/>
</dbReference>
<feature type="domain" description="TFIIE beta" evidence="15">
    <location>
        <begin position="275"/>
        <end position="360"/>
    </location>
</feature>
<dbReference type="Pfam" id="PF22254">
    <property type="entry name" value="TFA2_E-tether"/>
    <property type="match status" value="1"/>
</dbReference>
<dbReference type="InterPro" id="IPR036400">
    <property type="entry name" value="Cyt_B5-like_heme/steroid_sf"/>
</dbReference>
<dbReference type="GO" id="GO:0003677">
    <property type="term" value="F:DNA binding"/>
    <property type="evidence" value="ECO:0007669"/>
    <property type="project" value="UniProtKB-KW"/>
</dbReference>
<dbReference type="PANTHER" id="PTHR12716:SF8">
    <property type="entry name" value="TRANSCRIPTION INITIATION FACTOR IIE SUBUNIT BETA"/>
    <property type="match status" value="1"/>
</dbReference>
<evidence type="ECO:0000313" key="16">
    <source>
        <dbReference type="EMBL" id="KGQ04925.1"/>
    </source>
</evidence>
<dbReference type="OrthoDB" id="5323195at2759"/>
<dbReference type="FunFam" id="3.10.120.10:FF:000002">
    <property type="entry name" value="Cytochrome b5 type B"/>
    <property type="match status" value="1"/>
</dbReference>
<dbReference type="GO" id="GO:0006367">
    <property type="term" value="P:transcription initiation at RNA polymerase II promoter"/>
    <property type="evidence" value="ECO:0007669"/>
    <property type="project" value="InterPro"/>
</dbReference>
<keyword evidence="8" id="KW-0238">DNA-binding</keyword>
<evidence type="ECO:0000256" key="8">
    <source>
        <dbReference type="ARBA" id="ARBA00023125"/>
    </source>
</evidence>